<dbReference type="InterPro" id="IPR002052">
    <property type="entry name" value="DNA_methylase_N6_adenine_CS"/>
</dbReference>
<dbReference type="PATRIC" id="fig|1605367.3.peg.992"/>
<dbReference type="Pfam" id="PF05175">
    <property type="entry name" value="MTS"/>
    <property type="match status" value="1"/>
</dbReference>
<accession>A0A0P7BP74</accession>
<dbReference type="EC" id="2.1.1.223" evidence="6"/>
<protein>
    <recommendedName>
        <fullName evidence="6">tRNA1(Val) (adenine(37)-N6)-methyltransferase</fullName>
        <ecNumber evidence="6">2.1.1.223</ecNumber>
    </recommendedName>
    <alternativeName>
        <fullName evidence="6">tRNA m6A37 methyltransferase</fullName>
    </alternativeName>
</protein>
<dbReference type="PANTHER" id="PTHR47739">
    <property type="entry name" value="TRNA1(VAL) (ADENINE(37)-N6)-METHYLTRANSFERASE"/>
    <property type="match status" value="1"/>
</dbReference>
<gene>
    <name evidence="8" type="ORF">AFM12_17790</name>
</gene>
<keyword evidence="5 6" id="KW-0819">tRNA processing</keyword>
<dbReference type="EMBL" id="LGTQ01000013">
    <property type="protein sequence ID" value="KPM47073.1"/>
    <property type="molecule type" value="Genomic_DNA"/>
</dbReference>
<dbReference type="GO" id="GO:0008033">
    <property type="term" value="P:tRNA processing"/>
    <property type="evidence" value="ECO:0007669"/>
    <property type="project" value="UniProtKB-UniRule"/>
</dbReference>
<dbReference type="InterPro" id="IPR029063">
    <property type="entry name" value="SAM-dependent_MTases_sf"/>
</dbReference>
<evidence type="ECO:0000256" key="6">
    <source>
        <dbReference type="HAMAP-Rule" id="MF_01872"/>
    </source>
</evidence>
<comment type="caution">
    <text evidence="8">The sequence shown here is derived from an EMBL/GenBank/DDBJ whole genome shotgun (WGS) entry which is preliminary data.</text>
</comment>
<comment type="subcellular location">
    <subcellularLocation>
        <location evidence="6">Cytoplasm</location>
    </subcellularLocation>
</comment>
<dbReference type="STRING" id="1605367.AFM12_17790"/>
<dbReference type="PROSITE" id="PS00092">
    <property type="entry name" value="N6_MTASE"/>
    <property type="match status" value="1"/>
</dbReference>
<reference evidence="8 9" key="1">
    <citation type="submission" date="2015-07" db="EMBL/GenBank/DDBJ databases">
        <title>The draft genome sequence of Leadbetterella sp. JN14-9.</title>
        <authorList>
            <person name="Liu Y."/>
            <person name="Du J."/>
            <person name="Shao Z."/>
        </authorList>
    </citation>
    <scope>NUCLEOTIDE SEQUENCE [LARGE SCALE GENOMIC DNA]</scope>
    <source>
        <strain evidence="8 9">JN14-9</strain>
    </source>
</reference>
<evidence type="ECO:0000313" key="8">
    <source>
        <dbReference type="EMBL" id="KPM47073.1"/>
    </source>
</evidence>
<dbReference type="Proteomes" id="UP000050454">
    <property type="component" value="Unassembled WGS sequence"/>
</dbReference>
<proteinExistence type="inferred from homology"/>
<keyword evidence="4 6" id="KW-0949">S-adenosyl-L-methionine</keyword>
<dbReference type="GO" id="GO:0005737">
    <property type="term" value="C:cytoplasm"/>
    <property type="evidence" value="ECO:0007669"/>
    <property type="project" value="UniProtKB-SubCell"/>
</dbReference>
<dbReference type="Gene3D" id="3.40.50.150">
    <property type="entry name" value="Vaccinia Virus protein VP39"/>
    <property type="match status" value="1"/>
</dbReference>
<dbReference type="GO" id="GO:0016430">
    <property type="term" value="F:tRNA (adenine-N6)-methyltransferase activity"/>
    <property type="evidence" value="ECO:0007669"/>
    <property type="project" value="UniProtKB-UniRule"/>
</dbReference>
<dbReference type="PROSITE" id="PS01131">
    <property type="entry name" value="RRNA_A_DIMETH"/>
    <property type="match status" value="1"/>
</dbReference>
<comment type="similarity">
    <text evidence="6">Belongs to the methyltransferase superfamily. tRNA (adenine-N(6)-)-methyltransferase family.</text>
</comment>
<evidence type="ECO:0000256" key="3">
    <source>
        <dbReference type="ARBA" id="ARBA00022679"/>
    </source>
</evidence>
<evidence type="ECO:0000256" key="5">
    <source>
        <dbReference type="ARBA" id="ARBA00022694"/>
    </source>
</evidence>
<evidence type="ECO:0000256" key="1">
    <source>
        <dbReference type="ARBA" id="ARBA00022490"/>
    </source>
</evidence>
<evidence type="ECO:0000256" key="2">
    <source>
        <dbReference type="ARBA" id="ARBA00022603"/>
    </source>
</evidence>
<feature type="domain" description="Methyltransferase small" evidence="7">
    <location>
        <begin position="31"/>
        <end position="115"/>
    </location>
</feature>
<dbReference type="SUPFAM" id="SSF53335">
    <property type="entry name" value="S-adenosyl-L-methionine-dependent methyltransferases"/>
    <property type="match status" value="1"/>
</dbReference>
<keyword evidence="3 6" id="KW-0808">Transferase</keyword>
<keyword evidence="1 6" id="KW-0963">Cytoplasm</keyword>
<dbReference type="AlphaFoldDB" id="A0A0P7BP74"/>
<dbReference type="OrthoDB" id="5383291at2"/>
<keyword evidence="9" id="KW-1185">Reference proteome</keyword>
<dbReference type="HAMAP" id="MF_01872">
    <property type="entry name" value="tRNA_methyltr_YfiC"/>
    <property type="match status" value="1"/>
</dbReference>
<comment type="catalytic activity">
    <reaction evidence="6">
        <text>adenosine(37) in tRNA1(Val) + S-adenosyl-L-methionine = N(6)-methyladenosine(37) in tRNA1(Val) + S-adenosyl-L-homocysteine + H(+)</text>
        <dbReference type="Rhea" id="RHEA:43160"/>
        <dbReference type="Rhea" id="RHEA-COMP:10369"/>
        <dbReference type="Rhea" id="RHEA-COMP:10370"/>
        <dbReference type="ChEBI" id="CHEBI:15378"/>
        <dbReference type="ChEBI" id="CHEBI:57856"/>
        <dbReference type="ChEBI" id="CHEBI:59789"/>
        <dbReference type="ChEBI" id="CHEBI:74411"/>
        <dbReference type="ChEBI" id="CHEBI:74449"/>
        <dbReference type="EC" id="2.1.1.223"/>
    </reaction>
</comment>
<dbReference type="InterPro" id="IPR020596">
    <property type="entry name" value="rRNA_Ade_Mease_Trfase_CS"/>
</dbReference>
<sequence>MFKFKQFKIEQDQCAMKVCTDSCILGAFTPVTKGMKVLDIGTGTGLLSLMLAQKGDVRIDAIEIDEAAAKQALKNVQDSSFNSQISVYKTDAKQFVEKEYDLIISNPPFFEGQLSSPDHQKNKAKHNSHLSFADLAEIISEKLSLEGISSILLPPTEMAIFAEKMASQNLFPLQELSVRHHAEKPVFRKVVLFGRQKVPPKRLELCIYETNGRTYTHDFEALLKDYYIIF</sequence>
<dbReference type="CDD" id="cd02440">
    <property type="entry name" value="AdoMet_MTases"/>
    <property type="match status" value="1"/>
</dbReference>
<organism evidence="8 9">
    <name type="scientific">Jiulongibacter sediminis</name>
    <dbReference type="NCBI Taxonomy" id="1605367"/>
    <lineage>
        <taxon>Bacteria</taxon>
        <taxon>Pseudomonadati</taxon>
        <taxon>Bacteroidota</taxon>
        <taxon>Cytophagia</taxon>
        <taxon>Cytophagales</taxon>
        <taxon>Leadbetterellaceae</taxon>
        <taxon>Jiulongibacter</taxon>
    </lineage>
</organism>
<dbReference type="GO" id="GO:0003676">
    <property type="term" value="F:nucleic acid binding"/>
    <property type="evidence" value="ECO:0007669"/>
    <property type="project" value="InterPro"/>
</dbReference>
<dbReference type="InterPro" id="IPR022882">
    <property type="entry name" value="tRNA_adenine-N6_MeTrfase"/>
</dbReference>
<name>A0A0P7BP74_9BACT</name>
<dbReference type="GO" id="GO:0000179">
    <property type="term" value="F:rRNA (adenine-N6,N6-)-dimethyltransferase activity"/>
    <property type="evidence" value="ECO:0007669"/>
    <property type="project" value="InterPro"/>
</dbReference>
<dbReference type="InterPro" id="IPR007848">
    <property type="entry name" value="Small_mtfrase_dom"/>
</dbReference>
<evidence type="ECO:0000313" key="9">
    <source>
        <dbReference type="Proteomes" id="UP000050454"/>
    </source>
</evidence>
<evidence type="ECO:0000256" key="4">
    <source>
        <dbReference type="ARBA" id="ARBA00022691"/>
    </source>
</evidence>
<dbReference type="PANTHER" id="PTHR47739:SF1">
    <property type="entry name" value="TRNA1(VAL) (ADENINE(37)-N6)-METHYLTRANSFERASE"/>
    <property type="match status" value="1"/>
</dbReference>
<dbReference type="RefSeq" id="WP_055151193.1">
    <property type="nucleotide sequence ID" value="NZ_JXSZ01000013.1"/>
</dbReference>
<comment type="function">
    <text evidence="6">Specifically methylates the adenine in position 37 of tRNA(1)(Val) (anticodon cmo5UAC).</text>
</comment>
<evidence type="ECO:0000259" key="7">
    <source>
        <dbReference type="Pfam" id="PF05175"/>
    </source>
</evidence>
<keyword evidence="2 6" id="KW-0489">Methyltransferase</keyword>
<dbReference type="InterPro" id="IPR050210">
    <property type="entry name" value="tRNA_Adenine-N(6)_MTase"/>
</dbReference>